<evidence type="ECO:0000256" key="6">
    <source>
        <dbReference type="ARBA" id="ARBA00023136"/>
    </source>
</evidence>
<evidence type="ECO:0000256" key="1">
    <source>
        <dbReference type="ARBA" id="ARBA00004141"/>
    </source>
</evidence>
<feature type="transmembrane region" description="Helical" evidence="7">
    <location>
        <begin position="240"/>
        <end position="256"/>
    </location>
</feature>
<evidence type="ECO:0000313" key="10">
    <source>
        <dbReference type="EMBL" id="SEN93372.1"/>
    </source>
</evidence>
<dbReference type="GO" id="GO:0015297">
    <property type="term" value="F:antiporter activity"/>
    <property type="evidence" value="ECO:0007669"/>
    <property type="project" value="InterPro"/>
</dbReference>
<dbReference type="GeneID" id="34222075"/>
<name>A0A075LMT3_9BACI</name>
<evidence type="ECO:0000256" key="3">
    <source>
        <dbReference type="ARBA" id="ARBA00022448"/>
    </source>
</evidence>
<dbReference type="PANTHER" id="PTHR42751:SF4">
    <property type="entry name" value="K(+)_H(+) ANTIPORTER SUBUNIT KHTU"/>
    <property type="match status" value="1"/>
</dbReference>
<evidence type="ECO:0000313" key="11">
    <source>
        <dbReference type="Proteomes" id="UP000027980"/>
    </source>
</evidence>
<dbReference type="InterPro" id="IPR006153">
    <property type="entry name" value="Cation/H_exchanger_TM"/>
</dbReference>
<dbReference type="GO" id="GO:1902600">
    <property type="term" value="P:proton transmembrane transport"/>
    <property type="evidence" value="ECO:0007669"/>
    <property type="project" value="InterPro"/>
</dbReference>
<feature type="transmembrane region" description="Helical" evidence="7">
    <location>
        <begin position="122"/>
        <end position="141"/>
    </location>
</feature>
<dbReference type="Pfam" id="PF00999">
    <property type="entry name" value="Na_H_Exchanger"/>
    <property type="match status" value="1"/>
</dbReference>
<accession>A0AAX2EIV9</accession>
<organism evidence="9 11">
    <name type="scientific">Terribacillus saccharophilus</name>
    <dbReference type="NCBI Taxonomy" id="361277"/>
    <lineage>
        <taxon>Bacteria</taxon>
        <taxon>Bacillati</taxon>
        <taxon>Bacillota</taxon>
        <taxon>Bacilli</taxon>
        <taxon>Bacillales</taxon>
        <taxon>Bacillaceae</taxon>
        <taxon>Terribacillus</taxon>
    </lineage>
</organism>
<feature type="transmembrane region" description="Helical" evidence="7">
    <location>
        <begin position="183"/>
        <end position="202"/>
    </location>
</feature>
<dbReference type="EMBL" id="CP008876">
    <property type="protein sequence ID" value="AIF65708.1"/>
    <property type="molecule type" value="Genomic_DNA"/>
</dbReference>
<protein>
    <submittedName>
        <fullName evidence="9">Potassium transporter</fullName>
    </submittedName>
    <submittedName>
        <fullName evidence="10">Potassium/proton antiporter membrane subunit, CPA2 family</fullName>
    </submittedName>
</protein>
<reference evidence="10 12" key="2">
    <citation type="submission" date="2016-10" db="EMBL/GenBank/DDBJ databases">
        <authorList>
            <person name="Varghese N."/>
            <person name="Submissions S."/>
        </authorList>
    </citation>
    <scope>NUCLEOTIDE SEQUENCE [LARGE SCALE GENOMIC DNA]</scope>
    <source>
        <strain evidence="10 12">DSM 21619</strain>
    </source>
</reference>
<feature type="transmembrane region" description="Helical" evidence="7">
    <location>
        <begin position="298"/>
        <end position="319"/>
    </location>
</feature>
<feature type="transmembrane region" description="Helical" evidence="7">
    <location>
        <begin position="29"/>
        <end position="54"/>
    </location>
</feature>
<dbReference type="Gene3D" id="1.20.1530.20">
    <property type="match status" value="1"/>
</dbReference>
<comment type="similarity">
    <text evidence="2">Belongs to the monovalent cation:proton antiporter 2 (CPA2) transporter (TC 2.A.37) family.</text>
</comment>
<feature type="transmembrane region" description="Helical" evidence="7">
    <location>
        <begin position="153"/>
        <end position="177"/>
    </location>
</feature>
<evidence type="ECO:0000256" key="2">
    <source>
        <dbReference type="ARBA" id="ARBA00005551"/>
    </source>
</evidence>
<evidence type="ECO:0000259" key="8">
    <source>
        <dbReference type="Pfam" id="PF00999"/>
    </source>
</evidence>
<dbReference type="EMBL" id="FOCD01000004">
    <property type="protein sequence ID" value="SEN93372.1"/>
    <property type="molecule type" value="Genomic_DNA"/>
</dbReference>
<evidence type="ECO:0000256" key="4">
    <source>
        <dbReference type="ARBA" id="ARBA00022692"/>
    </source>
</evidence>
<feature type="transmembrane region" description="Helical" evidence="7">
    <location>
        <begin position="92"/>
        <end position="116"/>
    </location>
</feature>
<dbReference type="HOGENOM" id="CLU_005126_4_0_9"/>
<dbReference type="Proteomes" id="UP000199735">
    <property type="component" value="Unassembled WGS sequence"/>
</dbReference>
<feature type="transmembrane region" description="Helical" evidence="7">
    <location>
        <begin position="6"/>
        <end position="22"/>
    </location>
</feature>
<dbReference type="KEGG" id="tap:GZ22_02970"/>
<dbReference type="OrthoDB" id="9781411at2"/>
<dbReference type="PANTHER" id="PTHR42751">
    <property type="entry name" value="SODIUM/HYDROGEN EXCHANGER FAMILY/TRKA DOMAIN PROTEIN"/>
    <property type="match status" value="1"/>
</dbReference>
<evidence type="ECO:0000256" key="7">
    <source>
        <dbReference type="SAM" id="Phobius"/>
    </source>
</evidence>
<keyword evidence="3" id="KW-0813">Transport</keyword>
<feature type="transmembrane region" description="Helical" evidence="7">
    <location>
        <begin position="60"/>
        <end position="80"/>
    </location>
</feature>
<feature type="transmembrane region" description="Helical" evidence="7">
    <location>
        <begin position="358"/>
        <end position="377"/>
    </location>
</feature>
<reference evidence="9 11" key="1">
    <citation type="submission" date="2014-07" db="EMBL/GenBank/DDBJ databases">
        <title>Complete genome sequence of a moderately halophilic bacterium Terribacillus aidingensis MP602, isolated from Cryptomeria fortunei in Tianmu mountain in China.</title>
        <authorList>
            <person name="Wang Y."/>
            <person name="Lu P."/>
            <person name="Zhang L."/>
        </authorList>
    </citation>
    <scope>NUCLEOTIDE SEQUENCE [LARGE SCALE GENOMIC DNA]</scope>
    <source>
        <strain evidence="9 11">MP602</strain>
    </source>
</reference>
<gene>
    <name evidence="9" type="ORF">GZ22_02970</name>
    <name evidence="10" type="ORF">SAMN04489762_3117</name>
</gene>
<dbReference type="Proteomes" id="UP000027980">
    <property type="component" value="Chromosome"/>
</dbReference>
<sequence length="405" mass="43686">MDHLVFEVGTALVLIAIAAILANKLNFSIIPFLIIIGMLVGPHAPSFGIINLQFVHSEDIIAFLGRIGVLFLLFYLGLEFSIGKLIKSGKNIVVGGSIYIGINFALGFLYPFILGFPIKETLIIAGVITISSSAIVAKVLVDLRRTGNTETELILGIIMFEDIFLAVYLSTVSGLVLGDSNSLGGTILSILIALGYMLLFFVIARKAAPLLSKLLRISSNEIFIIVIFASLFFIAGFSETIHVAEAIGALLLGLVFSETDQGERIEHMVVPFRDFFGAIFFFSFGLSIDPTTLGDAVWLALGAVAITIIGNFVAGMIAGRRAGLSHKASTNIGLTIVSRGEFSIIMANIGLAGGLMGVLQPFSALYVLILAILGPLMTKESKHIFNFLNKIFKWQEVKPKRVRQS</sequence>
<evidence type="ECO:0000256" key="5">
    <source>
        <dbReference type="ARBA" id="ARBA00022989"/>
    </source>
</evidence>
<accession>A0A075LMT3</accession>
<proteinExistence type="inferred from homology"/>
<dbReference type="AlphaFoldDB" id="A0A075LMT3"/>
<feature type="domain" description="Cation/H+ exchanger transmembrane" evidence="8">
    <location>
        <begin position="13"/>
        <end position="378"/>
    </location>
</feature>
<dbReference type="GO" id="GO:0016020">
    <property type="term" value="C:membrane"/>
    <property type="evidence" value="ECO:0007669"/>
    <property type="project" value="UniProtKB-SubCell"/>
</dbReference>
<feature type="transmembrane region" description="Helical" evidence="7">
    <location>
        <begin position="268"/>
        <end position="286"/>
    </location>
</feature>
<keyword evidence="5 7" id="KW-1133">Transmembrane helix</keyword>
<keyword evidence="6 7" id="KW-0472">Membrane</keyword>
<comment type="subcellular location">
    <subcellularLocation>
        <location evidence="1">Membrane</location>
        <topology evidence="1">Multi-pass membrane protein</topology>
    </subcellularLocation>
</comment>
<dbReference type="InterPro" id="IPR038770">
    <property type="entry name" value="Na+/solute_symporter_sf"/>
</dbReference>
<evidence type="ECO:0000313" key="9">
    <source>
        <dbReference type="EMBL" id="AIF65708.1"/>
    </source>
</evidence>
<evidence type="ECO:0000313" key="12">
    <source>
        <dbReference type="Proteomes" id="UP000199735"/>
    </source>
</evidence>
<feature type="transmembrane region" description="Helical" evidence="7">
    <location>
        <begin position="214"/>
        <end position="234"/>
    </location>
</feature>
<dbReference type="RefSeq" id="WP_038558502.1">
    <property type="nucleotide sequence ID" value="NZ_CP008876.1"/>
</dbReference>
<keyword evidence="4 7" id="KW-0812">Transmembrane</keyword>